<evidence type="ECO:0000313" key="1">
    <source>
        <dbReference type="EMBL" id="MDF2953722.1"/>
    </source>
</evidence>
<organism evidence="1 2">
    <name type="scientific">Candidatus Thermodesulfobacterium syntrophicum</name>
    <dbReference type="NCBI Taxonomy" id="3060442"/>
    <lineage>
        <taxon>Bacteria</taxon>
        <taxon>Pseudomonadati</taxon>
        <taxon>Thermodesulfobacteriota</taxon>
        <taxon>Thermodesulfobacteria</taxon>
        <taxon>Thermodesulfobacteriales</taxon>
        <taxon>Thermodesulfobacteriaceae</taxon>
        <taxon>Thermodesulfobacterium</taxon>
    </lineage>
</organism>
<accession>A0AAE3P0I8</accession>
<proteinExistence type="predicted"/>
<evidence type="ECO:0000313" key="2">
    <source>
        <dbReference type="Proteomes" id="UP001144110"/>
    </source>
</evidence>
<dbReference type="Pfam" id="PF08843">
    <property type="entry name" value="AbiEii"/>
    <property type="match status" value="2"/>
</dbReference>
<comment type="caution">
    <text evidence="1">The sequence shown here is derived from an EMBL/GenBank/DDBJ whole genome shotgun (WGS) entry which is preliminary data.</text>
</comment>
<sequence>MKKLSKKQRKVLEKLVKSGIIEEGFYLAGGTALTLKYDHRTSKDFDFFSEIFFKKPFFFYLNFLQEQGDLKVEMFKNDTLIFFLEGVRCSFFYYPYKLINPIETIKIFSSEKKKQIYIPVASDEDIAGMKSVAIIQRGTKKDFYDLWFLMRIHNWSLNKIKKIGKNKYGKLFPESAFERAIVYFEDAEQESFPEIDSFWEEIKLFFVNAIKHPNSLA</sequence>
<dbReference type="EMBL" id="JAPHEG010000004">
    <property type="protein sequence ID" value="MDF2953722.1"/>
    <property type="molecule type" value="Genomic_DNA"/>
</dbReference>
<dbReference type="AlphaFoldDB" id="A0AAE3P0I8"/>
<evidence type="ECO:0008006" key="3">
    <source>
        <dbReference type="Google" id="ProtNLM"/>
    </source>
</evidence>
<dbReference type="InterPro" id="IPR014942">
    <property type="entry name" value="AbiEii"/>
</dbReference>
<name>A0AAE3P0I8_9BACT</name>
<protein>
    <recommendedName>
        <fullName evidence="3">Nucleotidyl transferase AbiEii/AbiGii toxin family protein</fullName>
    </recommendedName>
</protein>
<reference evidence="1" key="1">
    <citation type="submission" date="2022-11" db="EMBL/GenBank/DDBJ databases">
        <title>Candidatus Alkanophaga archaea from heated hydrothermal vent sediment oxidize petroleum alkanes.</title>
        <authorList>
            <person name="Zehnle H."/>
            <person name="Laso-Perez R."/>
            <person name="Lipp J."/>
            <person name="Teske A."/>
            <person name="Wegener G."/>
        </authorList>
    </citation>
    <scope>NUCLEOTIDE SEQUENCE</scope>
    <source>
        <strain evidence="1">MCA70</strain>
    </source>
</reference>
<dbReference type="Proteomes" id="UP001144110">
    <property type="component" value="Unassembled WGS sequence"/>
</dbReference>
<gene>
    <name evidence="1" type="ORF">OD816_000967</name>
</gene>